<sequence length="53" mass="6171">MRLEIENIPITKYPKIQTEVISILKKNGMENIKILEKVEDEKVIGFMIIQVEA</sequence>
<proteinExistence type="predicted"/>
<name>A0ABC8EGB5_CLOTA</name>
<evidence type="ECO:0000313" key="2">
    <source>
        <dbReference type="Proteomes" id="UP001321763"/>
    </source>
</evidence>
<accession>A0ABC8EGB5</accession>
<dbReference type="EMBL" id="AP026820">
    <property type="protein sequence ID" value="BDR82523.1"/>
    <property type="molecule type" value="Genomic_DNA"/>
</dbReference>
<reference evidence="1 2" key="1">
    <citation type="submission" date="2022-09" db="EMBL/GenBank/DDBJ databases">
        <title>complete genome sequences of Clostridium tetani str. KHSU-234311-028 isolated from soil.</title>
        <authorList>
            <person name="Sekizuka T."/>
            <person name="Shitada C."/>
            <person name="Takahashi M."/>
            <person name="Kuroda M."/>
        </authorList>
    </citation>
    <scope>NUCLEOTIDE SEQUENCE [LARGE SCALE GENOMIC DNA]</scope>
    <source>
        <strain evidence="1 2">KHSU-234311-028</strain>
        <plasmid evidence="1 2">pKHSU-234311-028-2</plasmid>
    </source>
</reference>
<organism evidence="1 2">
    <name type="scientific">Clostridium tetani</name>
    <dbReference type="NCBI Taxonomy" id="1513"/>
    <lineage>
        <taxon>Bacteria</taxon>
        <taxon>Bacillati</taxon>
        <taxon>Bacillota</taxon>
        <taxon>Clostridia</taxon>
        <taxon>Eubacteriales</taxon>
        <taxon>Clostridiaceae</taxon>
        <taxon>Clostridium</taxon>
    </lineage>
</organism>
<gene>
    <name evidence="1" type="ORF">K234311028_p20060</name>
</gene>
<evidence type="ECO:0000313" key="1">
    <source>
        <dbReference type="EMBL" id="BDR82523.1"/>
    </source>
</evidence>
<keyword evidence="1" id="KW-0614">Plasmid</keyword>
<geneLocation type="plasmid" evidence="1 2">
    <name>pKHSU-234311-028-2</name>
</geneLocation>
<dbReference type="Proteomes" id="UP001321763">
    <property type="component" value="Plasmid pKHSU-234311-028-2"/>
</dbReference>
<protein>
    <submittedName>
        <fullName evidence="1">Uncharacterized protein</fullName>
    </submittedName>
</protein>
<dbReference type="AlphaFoldDB" id="A0ABC8EGB5"/>
<dbReference type="RefSeq" id="WP_317725115.1">
    <property type="nucleotide sequence ID" value="NZ_AP026820.1"/>
</dbReference>